<keyword evidence="3" id="KW-1185">Reference proteome</keyword>
<feature type="transmembrane region" description="Helical" evidence="1">
    <location>
        <begin position="44"/>
        <end position="62"/>
    </location>
</feature>
<comment type="caution">
    <text evidence="2">The sequence shown here is derived from an EMBL/GenBank/DDBJ whole genome shotgun (WGS) entry which is preliminary data.</text>
</comment>
<accession>A0AAV8XCJ7</accession>
<gene>
    <name evidence="2" type="ORF">NQ314_012182</name>
</gene>
<evidence type="ECO:0000256" key="1">
    <source>
        <dbReference type="SAM" id="Phobius"/>
    </source>
</evidence>
<keyword evidence="1" id="KW-0812">Transmembrane</keyword>
<feature type="transmembrane region" description="Helical" evidence="1">
    <location>
        <begin position="119"/>
        <end position="137"/>
    </location>
</feature>
<dbReference type="AlphaFoldDB" id="A0AAV8XCJ7"/>
<dbReference type="Proteomes" id="UP001162156">
    <property type="component" value="Unassembled WGS sequence"/>
</dbReference>
<sequence length="146" mass="16268">MFVDVDEESFSDLRHLLDYAQIVLPLPFVTTELWQKHNVGPSEVAILHALFGLSAFLFYALMEYRRQDLTDLALILSIISSAVVGLLYQNYFATLAAAVVAAAYFGVKRKETCGDTKPQMIFNISMAVFSIASLAAFEPKDWIPAI</sequence>
<keyword evidence="1" id="KW-0472">Membrane</keyword>
<dbReference type="EMBL" id="JANEYF010003391">
    <property type="protein sequence ID" value="KAJ8936735.1"/>
    <property type="molecule type" value="Genomic_DNA"/>
</dbReference>
<proteinExistence type="predicted"/>
<organism evidence="2 3">
    <name type="scientific">Rhamnusium bicolor</name>
    <dbReference type="NCBI Taxonomy" id="1586634"/>
    <lineage>
        <taxon>Eukaryota</taxon>
        <taxon>Metazoa</taxon>
        <taxon>Ecdysozoa</taxon>
        <taxon>Arthropoda</taxon>
        <taxon>Hexapoda</taxon>
        <taxon>Insecta</taxon>
        <taxon>Pterygota</taxon>
        <taxon>Neoptera</taxon>
        <taxon>Endopterygota</taxon>
        <taxon>Coleoptera</taxon>
        <taxon>Polyphaga</taxon>
        <taxon>Cucujiformia</taxon>
        <taxon>Chrysomeloidea</taxon>
        <taxon>Cerambycidae</taxon>
        <taxon>Lepturinae</taxon>
        <taxon>Rhagiini</taxon>
        <taxon>Rhamnusium</taxon>
    </lineage>
</organism>
<name>A0AAV8XCJ7_9CUCU</name>
<feature type="transmembrane region" description="Helical" evidence="1">
    <location>
        <begin position="69"/>
        <end position="85"/>
    </location>
</feature>
<reference evidence="2" key="1">
    <citation type="journal article" date="2023" name="Insect Mol. Biol.">
        <title>Genome sequencing provides insights into the evolution of gene families encoding plant cell wall-degrading enzymes in longhorned beetles.</title>
        <authorList>
            <person name="Shin N.R."/>
            <person name="Okamura Y."/>
            <person name="Kirsch R."/>
            <person name="Pauchet Y."/>
        </authorList>
    </citation>
    <scope>NUCLEOTIDE SEQUENCE</scope>
    <source>
        <strain evidence="2">RBIC_L_NR</strain>
    </source>
</reference>
<protein>
    <submittedName>
        <fullName evidence="2">Uncharacterized protein</fullName>
    </submittedName>
</protein>
<keyword evidence="1" id="KW-1133">Transmembrane helix</keyword>
<evidence type="ECO:0000313" key="2">
    <source>
        <dbReference type="EMBL" id="KAJ8936735.1"/>
    </source>
</evidence>
<dbReference type="InterPro" id="IPR032007">
    <property type="entry name" value="DUF4791"/>
</dbReference>
<evidence type="ECO:0000313" key="3">
    <source>
        <dbReference type="Proteomes" id="UP001162156"/>
    </source>
</evidence>
<dbReference type="Pfam" id="PF16039">
    <property type="entry name" value="DUF4791"/>
    <property type="match status" value="1"/>
</dbReference>